<feature type="transmembrane region" description="Helical" evidence="2">
    <location>
        <begin position="186"/>
        <end position="207"/>
    </location>
</feature>
<protein>
    <submittedName>
        <fullName evidence="4">YidC/Oxa1 family membrane protein insertase</fullName>
    </submittedName>
</protein>
<keyword evidence="2" id="KW-0472">Membrane</keyword>
<evidence type="ECO:0000256" key="2">
    <source>
        <dbReference type="SAM" id="Phobius"/>
    </source>
</evidence>
<keyword evidence="1 2" id="KW-0812">Transmembrane</keyword>
<dbReference type="Pfam" id="PF02096">
    <property type="entry name" value="60KD_IMP"/>
    <property type="match status" value="1"/>
</dbReference>
<name>A0A975AIY2_9FIRM</name>
<organism evidence="4 5">
    <name type="scientific">Alkalibacter rhizosphaerae</name>
    <dbReference type="NCBI Taxonomy" id="2815577"/>
    <lineage>
        <taxon>Bacteria</taxon>
        <taxon>Bacillati</taxon>
        <taxon>Bacillota</taxon>
        <taxon>Clostridia</taxon>
        <taxon>Eubacteriales</taxon>
        <taxon>Eubacteriaceae</taxon>
        <taxon>Alkalibacter</taxon>
    </lineage>
</organism>
<reference evidence="4" key="1">
    <citation type="submission" date="2021-03" db="EMBL/GenBank/DDBJ databases">
        <title>Alkalibacter marinus sp. nov., isolated from tidal flat sediment.</title>
        <authorList>
            <person name="Namirimu T."/>
            <person name="Yang J.-A."/>
            <person name="Yang S.-H."/>
            <person name="Kim Y.-J."/>
            <person name="Kwon K.K."/>
        </authorList>
    </citation>
    <scope>NUCLEOTIDE SEQUENCE</scope>
    <source>
        <strain evidence="4">ES005</strain>
    </source>
</reference>
<feature type="domain" description="Membrane insertase YidC/Oxa/ALB C-terminal" evidence="3">
    <location>
        <begin position="22"/>
        <end position="218"/>
    </location>
</feature>
<feature type="transmembrane region" description="Helical" evidence="2">
    <location>
        <begin position="20"/>
        <end position="41"/>
    </location>
</feature>
<comment type="subcellular location">
    <subcellularLocation>
        <location evidence="1">Membrane</location>
        <topology evidence="1">Multi-pass membrane protein</topology>
    </subcellularLocation>
</comment>
<dbReference type="Proteomes" id="UP000663499">
    <property type="component" value="Chromosome"/>
</dbReference>
<dbReference type="EMBL" id="CP071444">
    <property type="protein sequence ID" value="QSX09144.1"/>
    <property type="molecule type" value="Genomic_DNA"/>
</dbReference>
<feature type="transmembrane region" description="Helical" evidence="2">
    <location>
        <begin position="148"/>
        <end position="166"/>
    </location>
</feature>
<dbReference type="KEGG" id="alka:J0B03_03485"/>
<sequence length="241" mass="27385">MDSILNFFGMVLLSVYNVFQPFALTIVMYAVLIRILFIVVFTKYFANIKLGPALQPEIDKMNKKFKNNPERRNQELPALLISKGYSLVGNIVNFVIHALFGLGLSLTLLQADKFLTISSETIPMMLFNLPLNLSPADVMFSGVYPSNYFLYAAVFFLTATGLHAYIDKIMEKRSLLDTKKPDTVILLLVTIGCFVLPLGFSIFWFIVKTLDLVHIMLVDKFYKVNLDKINKLKAPIRKKAK</sequence>
<dbReference type="AlphaFoldDB" id="A0A975AIY2"/>
<proteinExistence type="inferred from homology"/>
<dbReference type="RefSeq" id="WP_207300483.1">
    <property type="nucleotide sequence ID" value="NZ_CP071444.1"/>
</dbReference>
<dbReference type="GO" id="GO:0016020">
    <property type="term" value="C:membrane"/>
    <property type="evidence" value="ECO:0007669"/>
    <property type="project" value="UniProtKB-SubCell"/>
</dbReference>
<evidence type="ECO:0000259" key="3">
    <source>
        <dbReference type="Pfam" id="PF02096"/>
    </source>
</evidence>
<comment type="similarity">
    <text evidence="1">Belongs to the OXA1/ALB3/YidC family.</text>
</comment>
<accession>A0A975AIY2</accession>
<keyword evidence="2" id="KW-1133">Transmembrane helix</keyword>
<dbReference type="InterPro" id="IPR028055">
    <property type="entry name" value="YidC/Oxa/ALB_C"/>
</dbReference>
<evidence type="ECO:0000256" key="1">
    <source>
        <dbReference type="RuleBase" id="RU003945"/>
    </source>
</evidence>
<keyword evidence="5" id="KW-1185">Reference proteome</keyword>
<evidence type="ECO:0000313" key="5">
    <source>
        <dbReference type="Proteomes" id="UP000663499"/>
    </source>
</evidence>
<feature type="transmembrane region" description="Helical" evidence="2">
    <location>
        <begin position="87"/>
        <end position="109"/>
    </location>
</feature>
<evidence type="ECO:0000313" key="4">
    <source>
        <dbReference type="EMBL" id="QSX09144.1"/>
    </source>
</evidence>
<gene>
    <name evidence="4" type="ORF">J0B03_03485</name>
</gene>